<gene>
    <name evidence="1" type="ORF">Poly21_00830</name>
</gene>
<proteinExistence type="predicted"/>
<name>A0A5C6C2P9_9BACT</name>
<sequence>MRTTVGLANPIAVRVPSAVPWRGICNNLSNQHTAHITEAESNQTDTLRAPGITEKHARYGGCAAVFPTHQAELSPPTMNSRPGSIRMSEVAFLRFGYLLRTVSHVLTKIVVCSPSLADSSTLNRVGA</sequence>
<dbReference type="EMBL" id="SJPU01000001">
    <property type="protein sequence ID" value="TWU17931.1"/>
    <property type="molecule type" value="Genomic_DNA"/>
</dbReference>
<protein>
    <submittedName>
        <fullName evidence="1">Uncharacterized protein</fullName>
    </submittedName>
</protein>
<accession>A0A5C6C2P9</accession>
<evidence type="ECO:0000313" key="2">
    <source>
        <dbReference type="Proteomes" id="UP000319908"/>
    </source>
</evidence>
<reference evidence="1 2" key="1">
    <citation type="journal article" date="2020" name="Antonie Van Leeuwenhoek">
        <title>Rhodopirellula heiligendammensis sp. nov., Rhodopirellula pilleata sp. nov., and Rhodopirellula solitaria sp. nov. isolated from natural or artificial marine surfaces in Northern Germany and California, USA, and emended description of the genus Rhodopirellula.</title>
        <authorList>
            <person name="Kallscheuer N."/>
            <person name="Wiegand S."/>
            <person name="Jogler M."/>
            <person name="Boedeker C."/>
            <person name="Peeters S.H."/>
            <person name="Rast P."/>
            <person name="Heuer A."/>
            <person name="Jetten M.S.M."/>
            <person name="Rohde M."/>
            <person name="Jogler C."/>
        </authorList>
    </citation>
    <scope>NUCLEOTIDE SEQUENCE [LARGE SCALE GENOMIC DNA]</scope>
    <source>
        <strain evidence="1 2">Poly21</strain>
    </source>
</reference>
<dbReference type="Proteomes" id="UP000319908">
    <property type="component" value="Unassembled WGS sequence"/>
</dbReference>
<comment type="caution">
    <text evidence="1">The sequence shown here is derived from an EMBL/GenBank/DDBJ whole genome shotgun (WGS) entry which is preliminary data.</text>
</comment>
<dbReference type="RefSeq" id="WP_302117039.1">
    <property type="nucleotide sequence ID" value="NZ_SJPU01000001.1"/>
</dbReference>
<organism evidence="1 2">
    <name type="scientific">Allorhodopirellula heiligendammensis</name>
    <dbReference type="NCBI Taxonomy" id="2714739"/>
    <lineage>
        <taxon>Bacteria</taxon>
        <taxon>Pseudomonadati</taxon>
        <taxon>Planctomycetota</taxon>
        <taxon>Planctomycetia</taxon>
        <taxon>Pirellulales</taxon>
        <taxon>Pirellulaceae</taxon>
        <taxon>Allorhodopirellula</taxon>
    </lineage>
</organism>
<keyword evidence="2" id="KW-1185">Reference proteome</keyword>
<dbReference type="AlphaFoldDB" id="A0A5C6C2P9"/>
<evidence type="ECO:0000313" key="1">
    <source>
        <dbReference type="EMBL" id="TWU17931.1"/>
    </source>
</evidence>